<evidence type="ECO:0000313" key="11">
    <source>
        <dbReference type="Proteomes" id="UP000190274"/>
    </source>
</evidence>
<keyword evidence="3 5" id="KW-0653">Protein transport</keyword>
<evidence type="ECO:0000256" key="6">
    <source>
        <dbReference type="PIRSR" id="PIRSR037091-1"/>
    </source>
</evidence>
<evidence type="ECO:0000256" key="2">
    <source>
        <dbReference type="ARBA" id="ARBA00022448"/>
    </source>
</evidence>
<keyword evidence="5" id="KW-0254">Endocytosis</keyword>
<proteinExistence type="inferred from homology"/>
<feature type="compositionally biased region" description="Polar residues" evidence="7">
    <location>
        <begin position="703"/>
        <end position="713"/>
    </location>
</feature>
<dbReference type="Gene3D" id="2.60.40.1230">
    <property type="match status" value="1"/>
</dbReference>
<dbReference type="PIRSF" id="PIRSF037091">
    <property type="entry name" value="AP2_complex_alpha"/>
    <property type="match status" value="1"/>
</dbReference>
<feature type="region of interest" description="Disordered" evidence="7">
    <location>
        <begin position="685"/>
        <end position="713"/>
    </location>
</feature>
<evidence type="ECO:0000259" key="9">
    <source>
        <dbReference type="Pfam" id="PF02296"/>
    </source>
</evidence>
<keyword evidence="4 5" id="KW-0472">Membrane</keyword>
<dbReference type="GO" id="GO:0006886">
    <property type="term" value="P:intracellular protein transport"/>
    <property type="evidence" value="ECO:0007669"/>
    <property type="project" value="UniProtKB-UniRule"/>
</dbReference>
<feature type="domain" description="Clathrin adaptor alpha-adaptin appendage C-terminal subdomain" evidence="9">
    <location>
        <begin position="861"/>
        <end position="952"/>
    </location>
</feature>
<dbReference type="PANTHER" id="PTHR22780">
    <property type="entry name" value="ADAPTIN, ALPHA/GAMMA/EPSILON"/>
    <property type="match status" value="1"/>
</dbReference>
<keyword evidence="11" id="KW-1185">Reference proteome</keyword>
<dbReference type="Proteomes" id="UP000190274">
    <property type="component" value="Chromosome D"/>
</dbReference>
<evidence type="ECO:0000313" key="10">
    <source>
        <dbReference type="EMBL" id="SCU84521.1"/>
    </source>
</evidence>
<dbReference type="Gene3D" id="1.25.10.10">
    <property type="entry name" value="Leucine-rich Repeat Variant"/>
    <property type="match status" value="1"/>
</dbReference>
<gene>
    <name evidence="10" type="ORF">LADA_0D02146G</name>
</gene>
<dbReference type="InterPro" id="IPR013041">
    <property type="entry name" value="Clathrin_app_Ig-like_sf"/>
</dbReference>
<keyword evidence="2 5" id="KW-0813">Transport</keyword>
<dbReference type="InterPro" id="IPR016024">
    <property type="entry name" value="ARM-type_fold"/>
</dbReference>
<comment type="similarity">
    <text evidence="5">Belongs to the adaptor complexes large subunit family.</text>
</comment>
<evidence type="ECO:0000256" key="7">
    <source>
        <dbReference type="SAM" id="MobiDB-lite"/>
    </source>
</evidence>
<feature type="domain" description="Clathrin/coatomer adaptor adaptin-like N-terminal" evidence="8">
    <location>
        <begin position="31"/>
        <end position="637"/>
    </location>
</feature>
<accession>A0A1G4J491</accession>
<evidence type="ECO:0000256" key="1">
    <source>
        <dbReference type="ARBA" id="ARBA00004184"/>
    </source>
</evidence>
<dbReference type="GO" id="GO:0072583">
    <property type="term" value="P:clathrin-dependent endocytosis"/>
    <property type="evidence" value="ECO:0007669"/>
    <property type="project" value="InterPro"/>
</dbReference>
<dbReference type="SUPFAM" id="SSF49348">
    <property type="entry name" value="Clathrin adaptor appendage domain"/>
    <property type="match status" value="1"/>
</dbReference>
<dbReference type="SUPFAM" id="SSF48371">
    <property type="entry name" value="ARM repeat"/>
    <property type="match status" value="1"/>
</dbReference>
<comment type="function">
    <text evidence="5">Adaptins are components of the adaptor complexes which link clathrin to receptors in coated vesicles. Clathrin-associated protein complexes are believed to interact with the cytoplasmic tails of membrane proteins, leading to their selection and concentration.</text>
</comment>
<reference evidence="10 11" key="1">
    <citation type="submission" date="2016-03" db="EMBL/GenBank/DDBJ databases">
        <authorList>
            <person name="Devillers H."/>
        </authorList>
    </citation>
    <scope>NUCLEOTIDE SEQUENCE [LARGE SCALE GENOMIC DNA]</scope>
    <source>
        <strain evidence="10">CBS 10888</strain>
    </source>
</reference>
<dbReference type="InterPro" id="IPR003164">
    <property type="entry name" value="Clathrin_a-adaptin_app_sub_C"/>
</dbReference>
<evidence type="ECO:0000256" key="4">
    <source>
        <dbReference type="ARBA" id="ARBA00023136"/>
    </source>
</evidence>
<dbReference type="GO" id="GO:0030122">
    <property type="term" value="C:AP-2 adaptor complex"/>
    <property type="evidence" value="ECO:0007669"/>
    <property type="project" value="EnsemblFungi"/>
</dbReference>
<dbReference type="InterPro" id="IPR017104">
    <property type="entry name" value="AP2_complex_asu"/>
</dbReference>
<dbReference type="SUPFAM" id="SSF55711">
    <property type="entry name" value="Subdomain of clathrin and coatomer appendage domain"/>
    <property type="match status" value="1"/>
</dbReference>
<evidence type="ECO:0000259" key="8">
    <source>
        <dbReference type="Pfam" id="PF01602"/>
    </source>
</evidence>
<dbReference type="STRING" id="1266660.A0A1G4J491"/>
<keyword evidence="5" id="KW-0168">Coated pit</keyword>
<evidence type="ECO:0000256" key="3">
    <source>
        <dbReference type="ARBA" id="ARBA00022927"/>
    </source>
</evidence>
<evidence type="ECO:0000256" key="5">
    <source>
        <dbReference type="PIRNR" id="PIRNR037091"/>
    </source>
</evidence>
<dbReference type="EMBL" id="LT598454">
    <property type="protein sequence ID" value="SCU84521.1"/>
    <property type="molecule type" value="Genomic_DNA"/>
</dbReference>
<feature type="binding site" evidence="6">
    <location>
        <begin position="70"/>
        <end position="74"/>
    </location>
    <ligand>
        <name>a 1,2-diacyl-sn-glycero-3-phospho-(1D-myo-inositol-3,4,5-trisphosphate)</name>
        <dbReference type="ChEBI" id="CHEBI:57836"/>
    </ligand>
</feature>
<dbReference type="InterPro" id="IPR011989">
    <property type="entry name" value="ARM-like"/>
</dbReference>
<dbReference type="InterPro" id="IPR012295">
    <property type="entry name" value="TBP_dom_sf"/>
</dbReference>
<dbReference type="InterPro" id="IPR009028">
    <property type="entry name" value="Coatomer/calthrin_app_sub_C"/>
</dbReference>
<name>A0A1G4J491_9SACH</name>
<sequence length="969" mass="107416">MVGNTNYNSMKGLQLFIADLRGSLHAEDREKRIQSEMVNIRKQFGAGNSTDSVNGYPGTASTLNGYQRKKYVAKLAYIFIATNTTRISDVMFGLDQCCELMASNVYSEKYIAYMTLELLYSNPSVCQQVGDRVIAQLKKDLASMTENHVALALNFLGVTGKCDPNLTHELIHEVFQVLRSPTSAQILQKKSSLAFLALLRNDSTILTQDARRKQLWIQRIMGLLDDSTNYRLMVSVLPLVEYIAREVDGAACVKLVPQLSEILHNCIVHERGSGRAGGLPDSTYKNIPSPWIVTKIVSILNILIGSPSSSNGEITFTNIDQGTLRKLRMCVTRAIDIGTQPTADMLTRTIQNTILFSLINFASKLDPSADAIRNSVNALTSLLSSNEINTRYLALDCLIKLCSVSGKGAQDEVRSGHMDQLFHILLVERDTSVVRKIVDLLYTLTDAGNVESNVNTLLKYMTDSKQNDYQLRSDIAVKVAILTEKFATDTTWYVIVSLRLLSLSNASFNNNEIWQRLCQIIVNNESLQKLSCDHLLQYLPQPNISEAIVKAGAFVLGEYAEVASSKISYGEIFNMFADKYFSVSNLCRAMILTTLMKLYRRDPSLVSAVIKFFQLELNSLDLELQTRSYEYLKIIQLEKISGVKLVDILFEPMVPFSRKKNPLLSRLEGASLSAFDLTDSLPSVKGISNAPTPPPTRKVKPTAHNSANNSQPLSPGWRDGFKRMLIHRQGVFYSSTFLKIFFRTAAIPHQSELLEVTLTYVNTSELPITSLLTEIVPYKTEEDPPYIIKVISVPSAGIAKGERTAHIFEILTRQGSPLGQSPILNINFKCGGSVDGLKVKIPAGITNTITSGRLENRTGVTLAQFIQRWKALGQALGKEGENHAIVLAKQSSLEQVQSCVERMGFDIVEQKMVENTIFAAGIVRTKNDGNSGCLMKLRCKSGELEVTCKTTQGHFVSELIVGCVLESVS</sequence>
<dbReference type="Pfam" id="PF01602">
    <property type="entry name" value="Adaptin_N"/>
    <property type="match status" value="1"/>
</dbReference>
<feature type="binding site" evidence="6">
    <location>
        <position position="66"/>
    </location>
    <ligand>
        <name>a 1,2-diacyl-sn-glycero-3-phospho-(1D-myo-inositol-3,4,5-trisphosphate)</name>
        <dbReference type="ChEBI" id="CHEBI:57836"/>
    </ligand>
</feature>
<comment type="subcellular location">
    <subcellularLocation>
        <location evidence="1">Endomembrane system</location>
        <topology evidence="1">Peripheral membrane protein</topology>
    </subcellularLocation>
    <subcellularLocation>
        <location evidence="5">Membrane</location>
        <location evidence="5">Coated pit</location>
    </subcellularLocation>
</comment>
<dbReference type="GO" id="GO:0035615">
    <property type="term" value="F:clathrin adaptor activity"/>
    <property type="evidence" value="ECO:0007669"/>
    <property type="project" value="InterPro"/>
</dbReference>
<dbReference type="Gene3D" id="3.30.310.10">
    <property type="entry name" value="TATA-Binding Protein"/>
    <property type="match status" value="1"/>
</dbReference>
<dbReference type="GO" id="GO:0005935">
    <property type="term" value="C:cellular bud neck"/>
    <property type="evidence" value="ECO:0007669"/>
    <property type="project" value="EnsemblFungi"/>
</dbReference>
<protein>
    <recommendedName>
        <fullName evidence="5">AP-2 complex subunit alpha</fullName>
    </recommendedName>
</protein>
<dbReference type="InterPro" id="IPR050840">
    <property type="entry name" value="Adaptor_Complx_Large_Subunit"/>
</dbReference>
<dbReference type="OrthoDB" id="28053at2759"/>
<dbReference type="AlphaFoldDB" id="A0A1G4J491"/>
<organism evidence="10 11">
    <name type="scientific">Lachancea dasiensis</name>
    <dbReference type="NCBI Taxonomy" id="1072105"/>
    <lineage>
        <taxon>Eukaryota</taxon>
        <taxon>Fungi</taxon>
        <taxon>Dikarya</taxon>
        <taxon>Ascomycota</taxon>
        <taxon>Saccharomycotina</taxon>
        <taxon>Saccharomycetes</taxon>
        <taxon>Saccharomycetales</taxon>
        <taxon>Saccharomycetaceae</taxon>
        <taxon>Lachancea</taxon>
    </lineage>
</organism>
<dbReference type="Pfam" id="PF02296">
    <property type="entry name" value="Alpha_adaptin_C"/>
    <property type="match status" value="1"/>
</dbReference>
<dbReference type="InterPro" id="IPR002553">
    <property type="entry name" value="Clathrin/coatomer_adapt-like_N"/>
</dbReference>